<organism evidence="2 3">
    <name type="scientific">Mycobacterium malmoense</name>
    <dbReference type="NCBI Taxonomy" id="1780"/>
    <lineage>
        <taxon>Bacteria</taxon>
        <taxon>Bacillati</taxon>
        <taxon>Actinomycetota</taxon>
        <taxon>Actinomycetes</taxon>
        <taxon>Mycobacteriales</taxon>
        <taxon>Mycobacteriaceae</taxon>
        <taxon>Mycobacterium</taxon>
    </lineage>
</organism>
<keyword evidence="3" id="KW-1185">Reference proteome</keyword>
<name>A0ABX3SXB8_MYCMA</name>
<reference evidence="2 3" key="1">
    <citation type="submission" date="2017-02" db="EMBL/GenBank/DDBJ databases">
        <title>The new phylogeny of genus Mycobacterium.</title>
        <authorList>
            <person name="Tortoli E."/>
            <person name="Trovato A."/>
            <person name="Cirillo D.M."/>
        </authorList>
    </citation>
    <scope>NUCLEOTIDE SEQUENCE [LARGE SCALE GENOMIC DNA]</scope>
    <source>
        <strain evidence="2 3">IP1130001</strain>
    </source>
</reference>
<protein>
    <submittedName>
        <fullName evidence="2">Uncharacterized protein</fullName>
    </submittedName>
</protein>
<sequence>MTAVLYDDVVTTPPEPGLTLSPAPRPAPKRRPHPTVGAGGDPLADAATRLLSIPLRQLYAVLWRMGLIEVTA</sequence>
<feature type="region of interest" description="Disordered" evidence="1">
    <location>
        <begin position="1"/>
        <end position="41"/>
    </location>
</feature>
<dbReference type="RefSeq" id="WP_071511716.1">
    <property type="nucleotide sequence ID" value="NZ_CP060015.1"/>
</dbReference>
<evidence type="ECO:0000313" key="3">
    <source>
        <dbReference type="Proteomes" id="UP000243140"/>
    </source>
</evidence>
<dbReference type="Proteomes" id="UP000243140">
    <property type="component" value="Unassembled WGS sequence"/>
</dbReference>
<dbReference type="NCBIfam" id="NF040652">
    <property type="entry name" value="Mbox_reg_Rv1535"/>
    <property type="match status" value="1"/>
</dbReference>
<gene>
    <name evidence="2" type="ORF">BST29_03155</name>
</gene>
<evidence type="ECO:0000256" key="1">
    <source>
        <dbReference type="SAM" id="MobiDB-lite"/>
    </source>
</evidence>
<dbReference type="NCBIfam" id="NF040653">
    <property type="entry name" value="Rv1535_dom"/>
    <property type="match status" value="1"/>
</dbReference>
<comment type="caution">
    <text evidence="2">The sequence shown here is derived from an EMBL/GenBank/DDBJ whole genome shotgun (WGS) entry which is preliminary data.</text>
</comment>
<dbReference type="EMBL" id="MVHV01000002">
    <property type="protein sequence ID" value="ORA85257.1"/>
    <property type="molecule type" value="Genomic_DNA"/>
</dbReference>
<accession>A0ABX3SXB8</accession>
<proteinExistence type="predicted"/>
<evidence type="ECO:0000313" key="2">
    <source>
        <dbReference type="EMBL" id="ORA85257.1"/>
    </source>
</evidence>